<dbReference type="InterPro" id="IPR003165">
    <property type="entry name" value="Piwi"/>
</dbReference>
<evidence type="ECO:0000256" key="5">
    <source>
        <dbReference type="ARBA" id="ARBA00022679"/>
    </source>
</evidence>
<feature type="transmembrane region" description="Helical" evidence="12">
    <location>
        <begin position="722"/>
        <end position="743"/>
    </location>
</feature>
<keyword evidence="9 12" id="KW-0472">Membrane</keyword>
<dbReference type="InterPro" id="IPR037675">
    <property type="entry name" value="PIG-O_N"/>
</dbReference>
<comment type="caution">
    <text evidence="14">The sequence shown here is derived from an EMBL/GenBank/DDBJ whole genome shotgun (WGS) entry which is preliminary data.</text>
</comment>
<keyword evidence="10" id="KW-0325">Glycoprotein</keyword>
<dbReference type="PANTHER" id="PTHR23071">
    <property type="entry name" value="PHOSPHATIDYLINOSITOL GLYCAN"/>
    <property type="match status" value="1"/>
</dbReference>
<dbReference type="GO" id="GO:0005789">
    <property type="term" value="C:endoplasmic reticulum membrane"/>
    <property type="evidence" value="ECO:0007669"/>
    <property type="project" value="UniProtKB-SubCell"/>
</dbReference>
<feature type="domain" description="Piwi" evidence="13">
    <location>
        <begin position="1105"/>
        <end position="1250"/>
    </location>
</feature>
<feature type="transmembrane region" description="Helical" evidence="12">
    <location>
        <begin position="516"/>
        <end position="539"/>
    </location>
</feature>
<organism evidence="14 15">
    <name type="scientific">Funneliformis mosseae</name>
    <name type="common">Endomycorrhizal fungus</name>
    <name type="synonym">Glomus mosseae</name>
    <dbReference type="NCBI Taxonomy" id="27381"/>
    <lineage>
        <taxon>Eukaryota</taxon>
        <taxon>Fungi</taxon>
        <taxon>Fungi incertae sedis</taxon>
        <taxon>Mucoromycota</taxon>
        <taxon>Glomeromycotina</taxon>
        <taxon>Glomeromycetes</taxon>
        <taxon>Glomerales</taxon>
        <taxon>Glomeraceae</taxon>
        <taxon>Funneliformis</taxon>
    </lineage>
</organism>
<evidence type="ECO:0000256" key="12">
    <source>
        <dbReference type="SAM" id="Phobius"/>
    </source>
</evidence>
<dbReference type="SUPFAM" id="SSF53649">
    <property type="entry name" value="Alkaline phosphatase-like"/>
    <property type="match status" value="1"/>
</dbReference>
<comment type="subcellular location">
    <subcellularLocation>
        <location evidence="1">Endoplasmic reticulum membrane</location>
        <topology evidence="1">Multi-pass membrane protein</topology>
    </subcellularLocation>
</comment>
<evidence type="ECO:0000256" key="2">
    <source>
        <dbReference type="ARBA" id="ARBA00004687"/>
    </source>
</evidence>
<feature type="transmembrane region" description="Helical" evidence="12">
    <location>
        <begin position="1059"/>
        <end position="1083"/>
    </location>
</feature>
<dbReference type="InterPro" id="IPR017850">
    <property type="entry name" value="Alkaline_phosphatase_core_sf"/>
</dbReference>
<feature type="transmembrane region" description="Helical" evidence="12">
    <location>
        <begin position="984"/>
        <end position="1006"/>
    </location>
</feature>
<dbReference type="InterPro" id="IPR036397">
    <property type="entry name" value="RNaseH_sf"/>
</dbReference>
<name>A0A9N8Z4F9_FUNMO</name>
<feature type="transmembrane region" description="Helical" evidence="12">
    <location>
        <begin position="624"/>
        <end position="643"/>
    </location>
</feature>
<dbReference type="Pfam" id="PF01663">
    <property type="entry name" value="Phosphodiest"/>
    <property type="match status" value="1"/>
</dbReference>
<evidence type="ECO:0000313" key="15">
    <source>
        <dbReference type="Proteomes" id="UP000789375"/>
    </source>
</evidence>
<keyword evidence="5" id="KW-0808">Transferase</keyword>
<evidence type="ECO:0000313" key="14">
    <source>
        <dbReference type="EMBL" id="CAG8465090.1"/>
    </source>
</evidence>
<dbReference type="PANTHER" id="PTHR23071:SF1">
    <property type="entry name" value="GPI ETHANOLAMINE PHOSPHATE TRANSFERASE 3"/>
    <property type="match status" value="1"/>
</dbReference>
<comment type="similarity">
    <text evidence="3">Belongs to the PIGG/PIGN/PIGO family. PIGO subfamily.</text>
</comment>
<dbReference type="InterPro" id="IPR039524">
    <property type="entry name" value="PIGO/GPI13"/>
</dbReference>
<evidence type="ECO:0000256" key="1">
    <source>
        <dbReference type="ARBA" id="ARBA00004477"/>
    </source>
</evidence>
<evidence type="ECO:0000256" key="6">
    <source>
        <dbReference type="ARBA" id="ARBA00022692"/>
    </source>
</evidence>
<dbReference type="CDD" id="cd16023">
    <property type="entry name" value="GPI_EPT_3"/>
    <property type="match status" value="1"/>
</dbReference>
<evidence type="ECO:0000256" key="3">
    <source>
        <dbReference type="ARBA" id="ARBA00008695"/>
    </source>
</evidence>
<reference evidence="14" key="1">
    <citation type="submission" date="2021-06" db="EMBL/GenBank/DDBJ databases">
        <authorList>
            <person name="Kallberg Y."/>
            <person name="Tangrot J."/>
            <person name="Rosling A."/>
        </authorList>
    </citation>
    <scope>NUCLEOTIDE SEQUENCE</scope>
    <source>
        <strain evidence="14">87-6 pot B 2015</strain>
    </source>
</reference>
<protein>
    <submittedName>
        <fullName evidence="14">2311_t:CDS:1</fullName>
    </submittedName>
</protein>
<dbReference type="GO" id="GO:0003676">
    <property type="term" value="F:nucleic acid binding"/>
    <property type="evidence" value="ECO:0007669"/>
    <property type="project" value="InterPro"/>
</dbReference>
<feature type="transmembrane region" description="Helical" evidence="12">
    <location>
        <begin position="684"/>
        <end position="702"/>
    </location>
</feature>
<dbReference type="PROSITE" id="PS50822">
    <property type="entry name" value="PIWI"/>
    <property type="match status" value="1"/>
</dbReference>
<dbReference type="SUPFAM" id="SSF53098">
    <property type="entry name" value="Ribonuclease H-like"/>
    <property type="match status" value="1"/>
</dbReference>
<feature type="transmembrane region" description="Helical" evidence="12">
    <location>
        <begin position="812"/>
        <end position="830"/>
    </location>
</feature>
<dbReference type="GO" id="GO:0006506">
    <property type="term" value="P:GPI anchor biosynthetic process"/>
    <property type="evidence" value="ECO:0007669"/>
    <property type="project" value="UniProtKB-KW"/>
</dbReference>
<gene>
    <name evidence="14" type="ORF">FMOSSE_LOCUS2236</name>
</gene>
<feature type="transmembrane region" description="Helical" evidence="12">
    <location>
        <begin position="905"/>
        <end position="923"/>
    </location>
</feature>
<comment type="pathway">
    <text evidence="2">Glycolipid biosynthesis; glycosylphosphatidylinositol-anchor biosynthesis.</text>
</comment>
<evidence type="ECO:0000256" key="7">
    <source>
        <dbReference type="ARBA" id="ARBA00022824"/>
    </source>
</evidence>
<dbReference type="EMBL" id="CAJVPP010000283">
    <property type="protein sequence ID" value="CAG8465090.1"/>
    <property type="molecule type" value="Genomic_DNA"/>
</dbReference>
<proteinExistence type="inferred from homology"/>
<dbReference type="SMART" id="SM00950">
    <property type="entry name" value="Piwi"/>
    <property type="match status" value="1"/>
</dbReference>
<keyword evidence="15" id="KW-1185">Reference proteome</keyword>
<evidence type="ECO:0000256" key="9">
    <source>
        <dbReference type="ARBA" id="ARBA00023136"/>
    </source>
</evidence>
<sequence>MEFRNDQLQQRALKSKKVQSPSGSQYKNHKYLVFFFIWLFSLHLGGLFLFTRGFLLTRLVLDHKSKCSETPFLKGQVPLTTLDSCWYPTQFKKAVVILVDALRFDFAASHTNDTIDESFPHYLDKLPIFHELLNSQPSHALLFQFIADAPTTTLQRLKALTTGTLPTFIDAGSNFAGSSIEEDNLIDQLFKQGKKIAFMGDDTWVSLFPDQFEKNMTHPFPSFNVWDLHTVDNGILNLLIPTLKRESYRERSSVSGSDWDVLIAHFLGVDHCGHRYGPDHPAMSEKLNQMNMMIRDVVESVDEDTIVLVMGDHGMDPKGDHGGDSNNEVESALFMYSKKQLTTDEGTTAIIHRILQKADDADSHGRKSFTMDFGKWRSIPQIDFIPTFSLLLGLPIPFNNLGSVIPELFLVSSKDGDHDSSIEQKLKNLLDVMRLNAEQVYRYVVEYSRQQPSSELSKEALHVLRDLFEQAEGQYGLLEGSSGASSDDLENLIVQYLSFLRITLSICRRIWAQFDLILMISGIGILIASCVCTLMHIFLGKREAIHISNQTSVMHALVGGSIGAVLTRLRVTGLLLKPFFGDYTFSTMDLIILSASFGSVFGFSSQFIKLYFSYLKSFSLNKLYFSLDTFLAILFLILHSLSFASNSYTVFEDRISVWLLQTFGIYTLIKAFSIRNKRFRQRLIMCSFVSLMLIRIAAYSTICREEQLPNCTMTFYESSENSVSSPVILLALVAFSVIIPFIIRRTLLITKSFNGVAPLWIDWALRAGLMLSAAYWVMDNSDSMNPPTPSSQGTMSISDWVINESFKWGKNFLVRMAFGIATLIGHLAWWTNPLCLDLEMINIDDKSSKSTKLPEKNSKRSDQPGQRPSQRAVEILGFANSFGASYFIFLTIIYLLLIITQQPMGGLMISIALCQIMISLEMIDAKRGGGLIDSQDTTFLDIVVFSLCGTLFFFSTGHQATIPSIQWSAGFIGIDEANFTITPILVTLNSLSSQILFTCAIPLLVFWNKSPSTLGNSIYYSLTTTILYYILYNSVITTSTAIFAAWFRRHLMVWKVFAPRFMLGGISLICVDFVTCFVVISYACGKVMKESIPICSSFRVRADRQEIIYYLGGMVRELLKPSTRLEEETWNVTCFIEMVSQRVNFIKYACTALEDTYKPSTTFVVVRRGLHTRLLSTDVRDSDRIGNFLVGTVVESTIQILSNSTFIFRVALQRKELLRPTYYYVLYDENRFDPDSLQTLSYNLCYIHLRDANDSFTRENWYIDSECLGSVSADVKVKPELRTLYREDGTNFIGL</sequence>
<dbReference type="InterPro" id="IPR002591">
    <property type="entry name" value="Phosphodiest/P_Trfase"/>
</dbReference>
<dbReference type="Gene3D" id="3.30.420.10">
    <property type="entry name" value="Ribonuclease H-like superfamily/Ribonuclease H"/>
    <property type="match status" value="1"/>
</dbReference>
<feature type="region of interest" description="Disordered" evidence="11">
    <location>
        <begin position="1"/>
        <end position="24"/>
    </location>
</feature>
<keyword evidence="6 12" id="KW-0812">Transmembrane</keyword>
<keyword evidence="7" id="KW-0256">Endoplasmic reticulum</keyword>
<evidence type="ECO:0000256" key="10">
    <source>
        <dbReference type="ARBA" id="ARBA00023180"/>
    </source>
</evidence>
<evidence type="ECO:0000256" key="11">
    <source>
        <dbReference type="SAM" id="MobiDB-lite"/>
    </source>
</evidence>
<feature type="transmembrane region" description="Helical" evidence="12">
    <location>
        <begin position="875"/>
        <end position="899"/>
    </location>
</feature>
<dbReference type="InterPro" id="IPR012337">
    <property type="entry name" value="RNaseH-like_sf"/>
</dbReference>
<evidence type="ECO:0000259" key="13">
    <source>
        <dbReference type="PROSITE" id="PS50822"/>
    </source>
</evidence>
<feature type="transmembrane region" description="Helical" evidence="12">
    <location>
        <begin position="31"/>
        <end position="50"/>
    </location>
</feature>
<feature type="transmembrane region" description="Helical" evidence="12">
    <location>
        <begin position="655"/>
        <end position="672"/>
    </location>
</feature>
<feature type="region of interest" description="Disordered" evidence="11">
    <location>
        <begin position="848"/>
        <end position="868"/>
    </location>
</feature>
<evidence type="ECO:0000256" key="8">
    <source>
        <dbReference type="ARBA" id="ARBA00022989"/>
    </source>
</evidence>
<feature type="transmembrane region" description="Helical" evidence="12">
    <location>
        <begin position="551"/>
        <end position="571"/>
    </location>
</feature>
<keyword evidence="4" id="KW-0337">GPI-anchor biosynthesis</keyword>
<evidence type="ECO:0000256" key="4">
    <source>
        <dbReference type="ARBA" id="ARBA00022502"/>
    </source>
</evidence>
<dbReference type="Pfam" id="PF02171">
    <property type="entry name" value="Piwi"/>
    <property type="match status" value="1"/>
</dbReference>
<dbReference type="GO" id="GO:0051377">
    <property type="term" value="F:mannose-ethanolamine phosphotransferase activity"/>
    <property type="evidence" value="ECO:0007669"/>
    <property type="project" value="InterPro"/>
</dbReference>
<feature type="transmembrane region" description="Helical" evidence="12">
    <location>
        <begin position="591"/>
        <end position="612"/>
    </location>
</feature>
<feature type="compositionally biased region" description="Basic and acidic residues" evidence="11">
    <location>
        <begin position="848"/>
        <end position="862"/>
    </location>
</feature>
<feature type="transmembrane region" description="Helical" evidence="12">
    <location>
        <begin position="1026"/>
        <end position="1047"/>
    </location>
</feature>
<keyword evidence="8 12" id="KW-1133">Transmembrane helix</keyword>
<accession>A0A9N8Z4F9</accession>
<dbReference type="Proteomes" id="UP000789375">
    <property type="component" value="Unassembled WGS sequence"/>
</dbReference>
<dbReference type="Gene3D" id="3.40.720.10">
    <property type="entry name" value="Alkaline Phosphatase, subunit A"/>
    <property type="match status" value="1"/>
</dbReference>